<proteinExistence type="predicted"/>
<reference evidence="1" key="2">
    <citation type="submission" date="2024-06" db="UniProtKB">
        <authorList>
            <consortium name="EnsemblMetazoa"/>
        </authorList>
    </citation>
    <scope>IDENTIFICATION</scope>
</reference>
<evidence type="ECO:0000313" key="1">
    <source>
        <dbReference type="EnsemblMetazoa" id="XP_019852168.1"/>
    </source>
</evidence>
<name>A0AAN0J613_AMPQE</name>
<organism evidence="1 2">
    <name type="scientific">Amphimedon queenslandica</name>
    <name type="common">Sponge</name>
    <dbReference type="NCBI Taxonomy" id="400682"/>
    <lineage>
        <taxon>Eukaryota</taxon>
        <taxon>Metazoa</taxon>
        <taxon>Porifera</taxon>
        <taxon>Demospongiae</taxon>
        <taxon>Heteroscleromorpha</taxon>
        <taxon>Haplosclerida</taxon>
        <taxon>Niphatidae</taxon>
        <taxon>Amphimedon</taxon>
    </lineage>
</organism>
<accession>A0AAN0J613</accession>
<keyword evidence="2" id="KW-1185">Reference proteome</keyword>
<dbReference type="GeneID" id="109582048"/>
<dbReference type="KEGG" id="aqu:109582048"/>
<evidence type="ECO:0000313" key="2">
    <source>
        <dbReference type="Proteomes" id="UP000007879"/>
    </source>
</evidence>
<protein>
    <submittedName>
        <fullName evidence="1">Uncharacterized protein</fullName>
    </submittedName>
</protein>
<reference evidence="2" key="1">
    <citation type="journal article" date="2010" name="Nature">
        <title>The Amphimedon queenslandica genome and the evolution of animal complexity.</title>
        <authorList>
            <person name="Srivastava M."/>
            <person name="Simakov O."/>
            <person name="Chapman J."/>
            <person name="Fahey B."/>
            <person name="Gauthier M.E."/>
            <person name="Mitros T."/>
            <person name="Richards G.S."/>
            <person name="Conaco C."/>
            <person name="Dacre M."/>
            <person name="Hellsten U."/>
            <person name="Larroux C."/>
            <person name="Putnam N.H."/>
            <person name="Stanke M."/>
            <person name="Adamska M."/>
            <person name="Darling A."/>
            <person name="Degnan S.M."/>
            <person name="Oakley T.H."/>
            <person name="Plachetzki D.C."/>
            <person name="Zhai Y."/>
            <person name="Adamski M."/>
            <person name="Calcino A."/>
            <person name="Cummins S.F."/>
            <person name="Goodstein D.M."/>
            <person name="Harris C."/>
            <person name="Jackson D.J."/>
            <person name="Leys S.P."/>
            <person name="Shu S."/>
            <person name="Woodcroft B.J."/>
            <person name="Vervoort M."/>
            <person name="Kosik K.S."/>
            <person name="Manning G."/>
            <person name="Degnan B.M."/>
            <person name="Rokhsar D.S."/>
        </authorList>
    </citation>
    <scope>NUCLEOTIDE SEQUENCE [LARGE SCALE GENOMIC DNA]</scope>
</reference>
<dbReference type="AlphaFoldDB" id="A0AAN0J613"/>
<dbReference type="RefSeq" id="XP_019852168.1">
    <property type="nucleotide sequence ID" value="XM_019996609.1"/>
</dbReference>
<dbReference type="EnsemblMetazoa" id="XM_019996609.1">
    <property type="protein sequence ID" value="XP_019852168.1"/>
    <property type="gene ID" value="LOC109582048"/>
</dbReference>
<sequence>MTENLGKKHDAEVMDWKEKLLKHLPTQTESYRNHIFFDSDKTEDTDVLEEGSENYDEKPNLCTDALNSEEMNDCQVPAGATVHIASDIHVHEPDEQSQPSHNSTPVPPSFSNLTVVSNMCLDINVESGLCKDNIWTGFKVVGDNLDITVHPRNQRTDVKAKSLHFFQCFTVKDCIDLTLASESPNPLLHKRISELPLDTLLPSLSDDQAMVHNTSVIIGRILT</sequence>
<dbReference type="Proteomes" id="UP000007879">
    <property type="component" value="Unassembled WGS sequence"/>
</dbReference>